<dbReference type="RefSeq" id="WP_154528061.1">
    <property type="nucleotide sequence ID" value="NZ_VUNH01000002.1"/>
</dbReference>
<feature type="transmembrane region" description="Helical" evidence="2">
    <location>
        <begin position="69"/>
        <end position="88"/>
    </location>
</feature>
<keyword evidence="1" id="KW-0175">Coiled coil</keyword>
<evidence type="ECO:0000256" key="2">
    <source>
        <dbReference type="SAM" id="Phobius"/>
    </source>
</evidence>
<protein>
    <recommendedName>
        <fullName evidence="5">SH3b domain-containing protein</fullName>
    </recommendedName>
</protein>
<feature type="transmembrane region" description="Helical" evidence="2">
    <location>
        <begin position="413"/>
        <end position="435"/>
    </location>
</feature>
<feature type="transmembrane region" description="Helical" evidence="2">
    <location>
        <begin position="44"/>
        <end position="64"/>
    </location>
</feature>
<feature type="transmembrane region" description="Helical" evidence="2">
    <location>
        <begin position="208"/>
        <end position="226"/>
    </location>
</feature>
<keyword evidence="2" id="KW-1133">Transmembrane helix</keyword>
<feature type="transmembrane region" description="Helical" evidence="2">
    <location>
        <begin position="359"/>
        <end position="376"/>
    </location>
</feature>
<dbReference type="Proteomes" id="UP000473699">
    <property type="component" value="Unassembled WGS sequence"/>
</dbReference>
<feature type="transmembrane region" description="Helical" evidence="2">
    <location>
        <begin position="233"/>
        <end position="250"/>
    </location>
</feature>
<feature type="transmembrane region" description="Helical" evidence="2">
    <location>
        <begin position="382"/>
        <end position="401"/>
    </location>
</feature>
<dbReference type="Gene3D" id="2.30.30.40">
    <property type="entry name" value="SH3 Domains"/>
    <property type="match status" value="1"/>
</dbReference>
<dbReference type="AlphaFoldDB" id="A0A6L5Y9T2"/>
<organism evidence="3 4">
    <name type="scientific">Pyramidobacter porci</name>
    <dbReference type="NCBI Taxonomy" id="2605789"/>
    <lineage>
        <taxon>Bacteria</taxon>
        <taxon>Thermotogati</taxon>
        <taxon>Synergistota</taxon>
        <taxon>Synergistia</taxon>
        <taxon>Synergistales</taxon>
        <taxon>Dethiosulfovibrionaceae</taxon>
        <taxon>Pyramidobacter</taxon>
    </lineage>
</organism>
<feature type="transmembrane region" description="Helical" evidence="2">
    <location>
        <begin position="165"/>
        <end position="188"/>
    </location>
</feature>
<keyword evidence="2" id="KW-0472">Membrane</keyword>
<evidence type="ECO:0000313" key="3">
    <source>
        <dbReference type="EMBL" id="MST54953.1"/>
    </source>
</evidence>
<keyword evidence="2" id="KW-0812">Transmembrane</keyword>
<proteinExistence type="predicted"/>
<reference evidence="3 4" key="1">
    <citation type="submission" date="2019-08" db="EMBL/GenBank/DDBJ databases">
        <title>In-depth cultivation of the pig gut microbiome towards novel bacterial diversity and tailored functional studies.</title>
        <authorList>
            <person name="Wylensek D."/>
            <person name="Hitch T.C.A."/>
            <person name="Clavel T."/>
        </authorList>
    </citation>
    <scope>NUCLEOTIDE SEQUENCE [LARGE SCALE GENOMIC DNA]</scope>
    <source>
        <strain evidence="3 4">SM-530-WT-4B</strain>
    </source>
</reference>
<feature type="coiled-coil region" evidence="1">
    <location>
        <begin position="503"/>
        <end position="537"/>
    </location>
</feature>
<dbReference type="EMBL" id="VUNH01000002">
    <property type="protein sequence ID" value="MST54953.1"/>
    <property type="molecule type" value="Genomic_DNA"/>
</dbReference>
<comment type="caution">
    <text evidence="3">The sequence shown here is derived from an EMBL/GenBank/DDBJ whole genome shotgun (WGS) entry which is preliminary data.</text>
</comment>
<feature type="transmembrane region" description="Helical" evidence="2">
    <location>
        <begin position="289"/>
        <end position="307"/>
    </location>
</feature>
<evidence type="ECO:0008006" key="5">
    <source>
        <dbReference type="Google" id="ProtNLM"/>
    </source>
</evidence>
<evidence type="ECO:0000256" key="1">
    <source>
        <dbReference type="SAM" id="Coils"/>
    </source>
</evidence>
<evidence type="ECO:0000313" key="4">
    <source>
        <dbReference type="Proteomes" id="UP000473699"/>
    </source>
</evidence>
<feature type="transmembrane region" description="Helical" evidence="2">
    <location>
        <begin position="256"/>
        <end position="277"/>
    </location>
</feature>
<keyword evidence="4" id="KW-1185">Reference proteome</keyword>
<feature type="transmembrane region" description="Helical" evidence="2">
    <location>
        <begin position="94"/>
        <end position="110"/>
    </location>
</feature>
<feature type="transmembrane region" description="Helical" evidence="2">
    <location>
        <begin position="332"/>
        <end position="352"/>
    </location>
</feature>
<accession>A0A6L5Y9T2</accession>
<gene>
    <name evidence="3" type="ORF">FYJ74_02660</name>
</gene>
<sequence>MHVFAFLLAAAGVALSLCYSGCLAMIVENGFELGWLKDFGSLDPKSMCVVASSALAVLGALLVLFRKKFAALLLFAAAGICLYCEFSLKIVYPYVRASAMLFAAAALMGMKVRGAEDEYGDEEYVGKEPEMADPAPATALDREVKEELAAAEEGMPASKAGCSRLWGFLLALAAAGYTLWQSGMWPVVQAHFVDLEWYRSLPSLDARSLSALAAAALALLGGLLALTKRAGGTLFLTVAAVVCTVAQLHWDVWFPASWGAFILCLVAGAVSWPGAAVDAARAGRRYTSAYVFAFIFALAAVAISLYQSGACRVLGEKFGGEFCLAALGDLDAKTLCAAVTAALGLGGGLLALCGLRFSAWLLLAAMFVSLGGELIWPEYYAFSWIALLLYALSALLSSALVRADEETPVKKLPLSVAVIAMMAAAGAGGAAVWYYDKGVMAEKFRDARANDPAYQQIAEEMKAKDARIAETDGKVREQMGLVAEREQKIGELTAVSAAKDEEIKNLTARSAERDEQIAALNARLEQAKTDLGAAQAELNRKFIYLRGSNNVRDVPNADKGSKVIGRLTNETAEVVGSQGGWYQVKGSFGAGWVFGKNAVMLELDR</sequence>
<name>A0A6L5Y9T2_9BACT</name>